<evidence type="ECO:0000313" key="1">
    <source>
        <dbReference type="EMBL" id="MBA5637167.1"/>
    </source>
</evidence>
<dbReference type="AlphaFoldDB" id="A0A7W2IBN9"/>
<keyword evidence="2" id="KW-1185">Reference proteome</keyword>
<evidence type="ECO:0000313" key="2">
    <source>
        <dbReference type="Proteomes" id="UP000534388"/>
    </source>
</evidence>
<dbReference type="EMBL" id="JACEZT010000004">
    <property type="protein sequence ID" value="MBA5637167.1"/>
    <property type="molecule type" value="Genomic_DNA"/>
</dbReference>
<name>A0A7W2IBN9_9BURK</name>
<dbReference type="RefSeq" id="WP_182161501.1">
    <property type="nucleotide sequence ID" value="NZ_JACEZT010000004.1"/>
</dbReference>
<protein>
    <submittedName>
        <fullName evidence="1">Uncharacterized protein</fullName>
    </submittedName>
</protein>
<proteinExistence type="predicted"/>
<accession>A0A7W2IBN9</accession>
<dbReference type="Proteomes" id="UP000534388">
    <property type="component" value="Unassembled WGS sequence"/>
</dbReference>
<organism evidence="1 2">
    <name type="scientific">Rugamonas brunnea</name>
    <dbReference type="NCBI Taxonomy" id="2758569"/>
    <lineage>
        <taxon>Bacteria</taxon>
        <taxon>Pseudomonadati</taxon>
        <taxon>Pseudomonadota</taxon>
        <taxon>Betaproteobacteria</taxon>
        <taxon>Burkholderiales</taxon>
        <taxon>Oxalobacteraceae</taxon>
        <taxon>Telluria group</taxon>
        <taxon>Rugamonas</taxon>
    </lineage>
</organism>
<comment type="caution">
    <text evidence="1">The sequence shown here is derived from an EMBL/GenBank/DDBJ whole genome shotgun (WGS) entry which is preliminary data.</text>
</comment>
<sequence>MAAGAEASAEADAEAAFLAFLAFLAFFAGAAASAEADAEAAEAIGAEAAADADAGAAAKAEAANRDATRAAMILDMSVPLAVEENKDSSESALLNVGWKLSVDMIFQKNCRLSEKFLLRRNVAPSAPSPPFPNGPG</sequence>
<gene>
    <name evidence="1" type="ORF">H3H37_08870</name>
</gene>
<reference evidence="1 2" key="1">
    <citation type="submission" date="2020-07" db="EMBL/GenBank/DDBJ databases">
        <title>Novel species isolated from subtropical streams in China.</title>
        <authorList>
            <person name="Lu H."/>
        </authorList>
    </citation>
    <scope>NUCLEOTIDE SEQUENCE [LARGE SCALE GENOMIC DNA]</scope>
    <source>
        <strain evidence="1 2">LX20W</strain>
    </source>
</reference>